<evidence type="ECO:0008006" key="4">
    <source>
        <dbReference type="Google" id="ProtNLM"/>
    </source>
</evidence>
<sequence>MEDPAHDPDTATHSPTTPTMTLPSSKSSSSSFPLSALEIPEIMANIFEYLDDEEANRTLILVCRQWYVWNRDRIFRDLYWNSDLTPEELEGEVLSRLGCGLGPNRLFCHVRIRYGDSDPALEKWRQLVAALALADPVKRHVWAMKDAQGEGDGRSGGEVDETSVERAAGEDGAVDVIGGARQDCSCEAEKDRYRVIRHLTITGMVQFDSHMWQILSGLSHLTSLTVKIDSCGWISMHNVLNSCLHLENLHLETTTWVSIPGSNWLIGEDEDDDDDNRLSSLEGQPVRRRRSQARPLALRSLVLRNAQFDQRALEAFLLFVPFLYRIQVAVWLPYLSRPTQGDRERVCQLVRTHCPLVRVFHFSYQGLHVIRTAPKDMDPVFDLCPRMTDWMVSAVHFTTTLIERLPQDVLTTLEIIGADCEHLHTYLCTATHLQHLRAPRTRFPYEHMDIHHRSIEGFPYTGGVRGSGYGGVEHRSVQDAAATVSKVWACRGLLTLKLAVSHMSNQPQASRIVFGYISRVCPRLQDLEICGPEGMRMDRKIRPTPMCMALEGGFCLLSRLKRLERLCVGIVRLDLKLKDIDLAWIKGESGGSSSGGVGELGGLILSGSKVRPRRGSTASIKSIKKGWSTLLRQEKEQEVARLQNILWWIDHRPGEGGHKVVGGGNKAVVARSGQDDTELEQSLRHLGLLEDVVLLLKEIDTTSNNSTTTALESKCWPKMKRMSIYSGNILGESLDREYERLVKVPEQKVKEKEKENGRVGGLFAGIRGLVGSLVSMS</sequence>
<dbReference type="Proteomes" id="UP000078512">
    <property type="component" value="Unassembled WGS sequence"/>
</dbReference>
<proteinExistence type="predicted"/>
<evidence type="ECO:0000256" key="1">
    <source>
        <dbReference type="SAM" id="MobiDB-lite"/>
    </source>
</evidence>
<dbReference type="EMBL" id="KV442017">
    <property type="protein sequence ID" value="OAQ34384.1"/>
    <property type="molecule type" value="Genomic_DNA"/>
</dbReference>
<keyword evidence="3" id="KW-1185">Reference proteome</keyword>
<protein>
    <recommendedName>
        <fullName evidence="4">F-box domain-containing protein</fullName>
    </recommendedName>
</protein>
<accession>A0A197KDB5</accession>
<dbReference type="SUPFAM" id="SSF52047">
    <property type="entry name" value="RNI-like"/>
    <property type="match status" value="1"/>
</dbReference>
<evidence type="ECO:0000313" key="2">
    <source>
        <dbReference type="EMBL" id="OAQ34384.1"/>
    </source>
</evidence>
<name>A0A197KDB5_9FUNG</name>
<dbReference type="OrthoDB" id="2413835at2759"/>
<feature type="region of interest" description="Disordered" evidence="1">
    <location>
        <begin position="1"/>
        <end position="31"/>
    </location>
</feature>
<dbReference type="InterPro" id="IPR032675">
    <property type="entry name" value="LRR_dom_sf"/>
</dbReference>
<gene>
    <name evidence="2" type="ORF">K457DRAFT_133421</name>
</gene>
<dbReference type="AlphaFoldDB" id="A0A197KDB5"/>
<evidence type="ECO:0000313" key="3">
    <source>
        <dbReference type="Proteomes" id="UP000078512"/>
    </source>
</evidence>
<organism evidence="2 3">
    <name type="scientific">Linnemannia elongata AG-77</name>
    <dbReference type="NCBI Taxonomy" id="1314771"/>
    <lineage>
        <taxon>Eukaryota</taxon>
        <taxon>Fungi</taxon>
        <taxon>Fungi incertae sedis</taxon>
        <taxon>Mucoromycota</taxon>
        <taxon>Mortierellomycotina</taxon>
        <taxon>Mortierellomycetes</taxon>
        <taxon>Mortierellales</taxon>
        <taxon>Mortierellaceae</taxon>
        <taxon>Linnemannia</taxon>
    </lineage>
</organism>
<feature type="compositionally biased region" description="Low complexity" evidence="1">
    <location>
        <begin position="11"/>
        <end position="31"/>
    </location>
</feature>
<dbReference type="Gene3D" id="3.80.10.10">
    <property type="entry name" value="Ribonuclease Inhibitor"/>
    <property type="match status" value="1"/>
</dbReference>
<feature type="compositionally biased region" description="Basic and acidic residues" evidence="1">
    <location>
        <begin position="1"/>
        <end position="10"/>
    </location>
</feature>
<reference evidence="2 3" key="1">
    <citation type="submission" date="2016-05" db="EMBL/GenBank/DDBJ databases">
        <title>Genome sequencing reveals origins of a unique bacterial endosymbiosis in the earliest lineages of terrestrial Fungi.</title>
        <authorList>
            <consortium name="DOE Joint Genome Institute"/>
            <person name="Uehling J."/>
            <person name="Gryganskyi A."/>
            <person name="Hameed K."/>
            <person name="Tschaplinski T."/>
            <person name="Misztal P."/>
            <person name="Wu S."/>
            <person name="Desiro A."/>
            <person name="Vande Pol N."/>
            <person name="Du Z.-Y."/>
            <person name="Zienkiewicz A."/>
            <person name="Zienkiewicz K."/>
            <person name="Morin E."/>
            <person name="Tisserant E."/>
            <person name="Splivallo R."/>
            <person name="Hainaut M."/>
            <person name="Henrissat B."/>
            <person name="Ohm R."/>
            <person name="Kuo A."/>
            <person name="Yan J."/>
            <person name="Lipzen A."/>
            <person name="Nolan M."/>
            <person name="Labutti K."/>
            <person name="Barry K."/>
            <person name="Goldstein A."/>
            <person name="Labbe J."/>
            <person name="Schadt C."/>
            <person name="Tuskan G."/>
            <person name="Grigoriev I."/>
            <person name="Martin F."/>
            <person name="Vilgalys R."/>
            <person name="Bonito G."/>
        </authorList>
    </citation>
    <scope>NUCLEOTIDE SEQUENCE [LARGE SCALE GENOMIC DNA]</scope>
    <source>
        <strain evidence="2 3">AG-77</strain>
    </source>
</reference>